<keyword evidence="1" id="KW-0812">Transmembrane</keyword>
<reference evidence="2" key="2">
    <citation type="submission" date="2020-09" db="EMBL/GenBank/DDBJ databases">
        <authorList>
            <person name="Sun Q."/>
            <person name="Kim S."/>
        </authorList>
    </citation>
    <scope>NUCLEOTIDE SEQUENCE</scope>
    <source>
        <strain evidence="2">KCTC 12368</strain>
    </source>
</reference>
<gene>
    <name evidence="2" type="ORF">GCM10007049_01370</name>
</gene>
<dbReference type="Proteomes" id="UP000619457">
    <property type="component" value="Unassembled WGS sequence"/>
</dbReference>
<sequence>MNNNSEETNQVYQALERICLSKSFRDSPVYSKILTFLVEAYFEKLKLKEALIEVKLFQHSSADISYDGKVRVYMFNLRNKLDEYYQQEGQNDPLIFRIEKGQYNLSIERRKVSKTPYKLLLALVVVAIIIAGIFYSRLSNNTYLWAAFLEDEIETICYVGDHFTLRGKDATGLTSSIYVDGVNSETELRALHSRDTLPWTTLDKAQYSFVTKMGPVSAAALSSWFTQYKRHLTISLGSELALDELKRNNIIYIGPYKGLYRLEEVFLKSSKKFALERGQIIHKQIGEVMRDSRINERRDSYVMVSFNRFSDRGNSILLFAGNNDIGVIAAVEKFTNPKELEAFYAQLPSQNTQFNALFKVAGIGRTDLGCELVELEVLED</sequence>
<dbReference type="EMBL" id="BMWX01000001">
    <property type="protein sequence ID" value="GGZ13310.1"/>
    <property type="molecule type" value="Genomic_DNA"/>
</dbReference>
<keyword evidence="1" id="KW-1133">Transmembrane helix</keyword>
<dbReference type="AlphaFoldDB" id="A0A918PL17"/>
<dbReference type="RefSeq" id="WP_018475052.1">
    <property type="nucleotide sequence ID" value="NZ_BMWX01000001.1"/>
</dbReference>
<evidence type="ECO:0000313" key="2">
    <source>
        <dbReference type="EMBL" id="GGZ13310.1"/>
    </source>
</evidence>
<accession>A0A918PL17</accession>
<evidence type="ECO:0000313" key="3">
    <source>
        <dbReference type="Proteomes" id="UP000619457"/>
    </source>
</evidence>
<keyword evidence="1" id="KW-0472">Membrane</keyword>
<feature type="transmembrane region" description="Helical" evidence="1">
    <location>
        <begin position="119"/>
        <end position="138"/>
    </location>
</feature>
<evidence type="ECO:0000256" key="1">
    <source>
        <dbReference type="SAM" id="Phobius"/>
    </source>
</evidence>
<organism evidence="2 3">
    <name type="scientific">Echinicola pacifica</name>
    <dbReference type="NCBI Taxonomy" id="346377"/>
    <lineage>
        <taxon>Bacteria</taxon>
        <taxon>Pseudomonadati</taxon>
        <taxon>Bacteroidota</taxon>
        <taxon>Cytophagia</taxon>
        <taxon>Cytophagales</taxon>
        <taxon>Cyclobacteriaceae</taxon>
        <taxon>Echinicola</taxon>
    </lineage>
</organism>
<protein>
    <submittedName>
        <fullName evidence="2">Uncharacterized protein</fullName>
    </submittedName>
</protein>
<name>A0A918PL17_9BACT</name>
<reference evidence="2" key="1">
    <citation type="journal article" date="2014" name="Int. J. Syst. Evol. Microbiol.">
        <title>Complete genome sequence of Corynebacterium casei LMG S-19264T (=DSM 44701T), isolated from a smear-ripened cheese.</title>
        <authorList>
            <consortium name="US DOE Joint Genome Institute (JGI-PGF)"/>
            <person name="Walter F."/>
            <person name="Albersmeier A."/>
            <person name="Kalinowski J."/>
            <person name="Ruckert C."/>
        </authorList>
    </citation>
    <scope>NUCLEOTIDE SEQUENCE</scope>
    <source>
        <strain evidence="2">KCTC 12368</strain>
    </source>
</reference>
<comment type="caution">
    <text evidence="2">The sequence shown here is derived from an EMBL/GenBank/DDBJ whole genome shotgun (WGS) entry which is preliminary data.</text>
</comment>
<keyword evidence="3" id="KW-1185">Reference proteome</keyword>
<proteinExistence type="predicted"/>